<dbReference type="PANTHER" id="PTHR39640">
    <property type="entry name" value="VNG6129C"/>
    <property type="match status" value="1"/>
</dbReference>
<dbReference type="InterPro" id="IPR008508">
    <property type="entry name" value="Bax1"/>
</dbReference>
<dbReference type="Pfam" id="PF05626">
    <property type="entry name" value="DUF790"/>
    <property type="match status" value="3"/>
</dbReference>
<accession>A0A484IF64</accession>
<dbReference type="Proteomes" id="UP000294299">
    <property type="component" value="Chromosome NFRAN"/>
</dbReference>
<dbReference type="RefSeq" id="WP_134484523.1">
    <property type="nucleotide sequence ID" value="NZ_LR216287.1"/>
</dbReference>
<organism evidence="1 2">
    <name type="scientific">Candidatus Nitrosocosmicus franklandianus</name>
    <dbReference type="NCBI Taxonomy" id="1798806"/>
    <lineage>
        <taxon>Archaea</taxon>
        <taxon>Nitrososphaerota</taxon>
        <taxon>Nitrososphaeria</taxon>
        <taxon>Nitrososphaerales</taxon>
        <taxon>Nitrososphaeraceae</taxon>
        <taxon>Candidatus Nitrosocosmicus</taxon>
    </lineage>
</organism>
<gene>
    <name evidence="1" type="ORF">NFRAN_1940</name>
</gene>
<dbReference type="PANTHER" id="PTHR39640:SF1">
    <property type="entry name" value="DUF790 FAMILY PROTEIN"/>
    <property type="match status" value="1"/>
</dbReference>
<reference evidence="1 2" key="1">
    <citation type="submission" date="2019-02" db="EMBL/GenBank/DDBJ databases">
        <authorList>
            <person name="Lehtovirta-Morley E L."/>
        </authorList>
    </citation>
    <scope>NUCLEOTIDE SEQUENCE [LARGE SCALE GENOMIC DNA]</scope>
    <source>
        <strain evidence="1">NFRAN1</strain>
    </source>
</reference>
<dbReference type="GeneID" id="39421245"/>
<evidence type="ECO:0008006" key="3">
    <source>
        <dbReference type="Google" id="ProtNLM"/>
    </source>
</evidence>
<dbReference type="EMBL" id="LR216287">
    <property type="protein sequence ID" value="VFJ14262.1"/>
    <property type="molecule type" value="Genomic_DNA"/>
</dbReference>
<evidence type="ECO:0000313" key="1">
    <source>
        <dbReference type="EMBL" id="VFJ14262.1"/>
    </source>
</evidence>
<evidence type="ECO:0000313" key="2">
    <source>
        <dbReference type="Proteomes" id="UP000294299"/>
    </source>
</evidence>
<sequence length="675" mass="79135">MLPVDLLRYKIDNKNHRIGPVLCSFEQNSKDIELASHIIQTFDYCHKQKLTKEKLDENLRDMEVTYKDYKLVRGLAAVLERRCIFKPLSQSYSKNNSDTKNDNTRYSQESNDLMKELSAIEIRRIVFDESARKGIPTNENKRKLLLEDISNNLKTSPHILSKMMWSDLDENAIIDVFLPIAPDKLLLMYNISLIQTLLFGCLKMRIVLDVTSSAGTLWKEVLREVKRLGLMYWLEIEDFEQSGYNHQSNDKLSKEKKIVCTIEGALNVLKMTDRYGNAIAKIFPIILKSDRWSINADILRITNSGKKIVYEFEINQKSYPRSIPSSADFSIYEKDIVYLRSLTSQSQSVVRLTSANKKYKHDQNFNTVIPDNIASHELIHNSPKAGFDSKIESKFQQQFELFQTGWKIEREPEPIVTKQKTAFIPDFLLSKFNYQIIVEIIGFWTKEYLERKLSKIHDIIQNKSKEEKFFMILIINHENLMSYENTDNEKLDQVKGSSNVLITSYKKDKLFFKDIISFLKKIDNYYLNDELLNEESQSILIEYVSRFLRKFRNSEKDIMSISDLERFLETEQLDNNLLKIMFKDLVDKNVKFKKQFNEELSSNRLSMVNDLLLKEEFVKEVLDEIKEKPTVREASVVMTSKGLPEKIHIDLLSFLGFNIEWNSLDFSNAKIHFRK</sequence>
<dbReference type="AlphaFoldDB" id="A0A484IF64"/>
<proteinExistence type="predicted"/>
<dbReference type="KEGG" id="nfn:NFRAN_1940"/>
<dbReference type="Gene3D" id="3.40.91.30">
    <property type="match status" value="1"/>
</dbReference>
<protein>
    <recommendedName>
        <fullName evidence="3">DUF790 family protein</fullName>
    </recommendedName>
</protein>
<keyword evidence="2" id="KW-1185">Reference proteome</keyword>
<dbReference type="OrthoDB" id="57367at2157"/>
<name>A0A484IF64_9ARCH</name>